<protein>
    <submittedName>
        <fullName evidence="2">Uncharacterized protein</fullName>
    </submittedName>
</protein>
<dbReference type="InterPro" id="IPR029058">
    <property type="entry name" value="AB_hydrolase_fold"/>
</dbReference>
<comment type="caution">
    <text evidence="2">The sequence shown here is derived from an EMBL/GenBank/DDBJ whole genome shotgun (WGS) entry which is preliminary data.</text>
</comment>
<proteinExistence type="predicted"/>
<evidence type="ECO:0000256" key="1">
    <source>
        <dbReference type="SAM" id="Phobius"/>
    </source>
</evidence>
<dbReference type="InterPro" id="IPR030456">
    <property type="entry name" value="TF_fork_head_CS_2"/>
</dbReference>
<feature type="transmembrane region" description="Helical" evidence="1">
    <location>
        <begin position="341"/>
        <end position="359"/>
    </location>
</feature>
<dbReference type="Gene3D" id="3.40.50.1820">
    <property type="entry name" value="alpha/beta hydrolase"/>
    <property type="match status" value="1"/>
</dbReference>
<dbReference type="GO" id="GO:0003700">
    <property type="term" value="F:DNA-binding transcription factor activity"/>
    <property type="evidence" value="ECO:0007669"/>
    <property type="project" value="InterPro"/>
</dbReference>
<keyword evidence="3" id="KW-1185">Reference proteome</keyword>
<keyword evidence="1" id="KW-1133">Transmembrane helix</keyword>
<dbReference type="SUPFAM" id="SSF53474">
    <property type="entry name" value="alpha/beta-Hydrolases"/>
    <property type="match status" value="1"/>
</dbReference>
<reference evidence="2 3" key="1">
    <citation type="submission" date="2013-09" db="EMBL/GenBank/DDBJ databases">
        <title>Genome sequencing of Phaeobacter antarcticus sp. nov. SM1211.</title>
        <authorList>
            <person name="Zhang X.-Y."/>
            <person name="Liu C."/>
            <person name="Chen X.-L."/>
            <person name="Xie B.-B."/>
            <person name="Qin Q.-L."/>
            <person name="Rong J.-C."/>
            <person name="Zhang Y.-Z."/>
        </authorList>
    </citation>
    <scope>NUCLEOTIDE SEQUENCE [LARGE SCALE GENOMIC DNA]</scope>
    <source>
        <strain evidence="2 3">SM1211</strain>
    </source>
</reference>
<dbReference type="Proteomes" id="UP000231259">
    <property type="component" value="Unassembled WGS sequence"/>
</dbReference>
<name>A0A2G8RBQ6_9RHOB</name>
<dbReference type="OrthoDB" id="582315at2"/>
<dbReference type="GO" id="GO:0043565">
    <property type="term" value="F:sequence-specific DNA binding"/>
    <property type="evidence" value="ECO:0007669"/>
    <property type="project" value="InterPro"/>
</dbReference>
<evidence type="ECO:0000313" key="2">
    <source>
        <dbReference type="EMBL" id="PIL19004.1"/>
    </source>
</evidence>
<gene>
    <name evidence="2" type="ORF">P775_16710</name>
</gene>
<dbReference type="EMBL" id="AWWI01000116">
    <property type="protein sequence ID" value="PIL19004.1"/>
    <property type="molecule type" value="Genomic_DNA"/>
</dbReference>
<dbReference type="PROSITE" id="PS00658">
    <property type="entry name" value="FORK_HEAD_2"/>
    <property type="match status" value="1"/>
</dbReference>
<evidence type="ECO:0000313" key="3">
    <source>
        <dbReference type="Proteomes" id="UP000231259"/>
    </source>
</evidence>
<dbReference type="AlphaFoldDB" id="A0A2G8RBQ6"/>
<keyword evidence="1" id="KW-0472">Membrane</keyword>
<sequence length="468" mass="51814">MPSHVVTALHLNLRSAPDPTQKNVIVVLPQGTGVDKIANSSRIGWFEVDAVVAGTKVRGHLNSAHLGLIGTTFPTAHTTTGKLPIADLGSRATEKRSVTGARAYSIGKSGKPRSKVSDDQTEAATIPVVLLLHGIRDFALWQNSIRHTLEENGFVVEPLNYGRFNLLKFLAPISIFRRQAIKAIEKQVEIVIQNNPDAPIHVIAHSFGTYVVSLLMRERFNLRFHRVIFCGSVVPFDFDFEQVQDRFARPIINEVGTRDIWPALAESVTTGYGSSGTYGFRRPLVRDRWHNGAKHGYFLDRRFCTEFWIPFLRTGEIVKGDDQPESTPIWLNLLHIFKMKYAISLLVFAVILLIVPLPFDLACGANKTARIRQNIVQLERPLIGMGSSAGYSAGNREQWLALLDGLNADGDEVFSAMVAELRTIVMGASANGGDNNYNMFVSNEMSHKLQDLRTTIENAAAVCSLTLP</sequence>
<keyword evidence="1" id="KW-0812">Transmembrane</keyword>
<organism evidence="2 3">
    <name type="scientific">Puniceibacterium antarcticum</name>
    <dbReference type="NCBI Taxonomy" id="1206336"/>
    <lineage>
        <taxon>Bacteria</taxon>
        <taxon>Pseudomonadati</taxon>
        <taxon>Pseudomonadota</taxon>
        <taxon>Alphaproteobacteria</taxon>
        <taxon>Rhodobacterales</taxon>
        <taxon>Paracoccaceae</taxon>
        <taxon>Puniceibacterium</taxon>
    </lineage>
</organism>
<dbReference type="RefSeq" id="WP_099911899.1">
    <property type="nucleotide sequence ID" value="NZ_AWWI01000116.1"/>
</dbReference>
<accession>A0A2G8RBQ6</accession>